<evidence type="ECO:0000256" key="9">
    <source>
        <dbReference type="SAM" id="Phobius"/>
    </source>
</evidence>
<name>H1Y7G8_9SPHI</name>
<evidence type="ECO:0000259" key="11">
    <source>
        <dbReference type="PROSITE" id="PS50110"/>
    </source>
</evidence>
<keyword evidence="9" id="KW-1133">Transmembrane helix</keyword>
<evidence type="ECO:0000256" key="2">
    <source>
        <dbReference type="ARBA" id="ARBA00012438"/>
    </source>
</evidence>
<feature type="modified residue" description="4-aspartylphosphate" evidence="7">
    <location>
        <position position="813"/>
    </location>
</feature>
<dbReference type="GO" id="GO:0000155">
    <property type="term" value="F:phosphorelay sensor kinase activity"/>
    <property type="evidence" value="ECO:0007669"/>
    <property type="project" value="InterPro"/>
</dbReference>
<dbReference type="Gene3D" id="3.30.450.40">
    <property type="match status" value="1"/>
</dbReference>
<dbReference type="Proteomes" id="UP000002774">
    <property type="component" value="Chromosome"/>
</dbReference>
<evidence type="ECO:0000256" key="6">
    <source>
        <dbReference type="ARBA" id="ARBA00023012"/>
    </source>
</evidence>
<dbReference type="InterPro" id="IPR003018">
    <property type="entry name" value="GAF"/>
</dbReference>
<feature type="transmembrane region" description="Helical" evidence="9">
    <location>
        <begin position="12"/>
        <end position="32"/>
    </location>
</feature>
<dbReference type="SUPFAM" id="SSF55781">
    <property type="entry name" value="GAF domain-like"/>
    <property type="match status" value="1"/>
</dbReference>
<dbReference type="eggNOG" id="COG4251">
    <property type="taxonomic scope" value="Bacteria"/>
</dbReference>
<evidence type="ECO:0000313" key="12">
    <source>
        <dbReference type="EMBL" id="EHQ29389.1"/>
    </source>
</evidence>
<dbReference type="InterPro" id="IPR007891">
    <property type="entry name" value="CHASE3"/>
</dbReference>
<dbReference type="CDD" id="cd16922">
    <property type="entry name" value="HATPase_EvgS-ArcB-TorS-like"/>
    <property type="match status" value="1"/>
</dbReference>
<dbReference type="CDD" id="cd00082">
    <property type="entry name" value="HisKA"/>
    <property type="match status" value="1"/>
</dbReference>
<keyword evidence="6" id="KW-0902">Two-component regulatory system</keyword>
<keyword evidence="4" id="KW-0808">Transferase</keyword>
<dbReference type="EMBL" id="CM001403">
    <property type="protein sequence ID" value="EHQ29389.1"/>
    <property type="molecule type" value="Genomic_DNA"/>
</dbReference>
<dbReference type="PROSITE" id="PS50110">
    <property type="entry name" value="RESPONSE_REGULATORY"/>
    <property type="match status" value="3"/>
</dbReference>
<feature type="domain" description="Response regulatory" evidence="11">
    <location>
        <begin position="887"/>
        <end position="1003"/>
    </location>
</feature>
<dbReference type="InterPro" id="IPR005467">
    <property type="entry name" value="His_kinase_dom"/>
</dbReference>
<dbReference type="AlphaFoldDB" id="H1Y7G8"/>
<dbReference type="InterPro" id="IPR011006">
    <property type="entry name" value="CheY-like_superfamily"/>
</dbReference>
<dbReference type="CDD" id="cd19410">
    <property type="entry name" value="HK9-like_sensor"/>
    <property type="match status" value="1"/>
</dbReference>
<keyword evidence="9" id="KW-0472">Membrane</keyword>
<dbReference type="InterPro" id="IPR003594">
    <property type="entry name" value="HATPase_dom"/>
</dbReference>
<keyword evidence="3 7" id="KW-0597">Phosphoprotein</keyword>
<dbReference type="Pfam" id="PF00512">
    <property type="entry name" value="HisKA"/>
    <property type="match status" value="1"/>
</dbReference>
<dbReference type="Gene3D" id="3.40.50.2300">
    <property type="match status" value="3"/>
</dbReference>
<feature type="domain" description="Histidine kinase" evidence="10">
    <location>
        <begin position="495"/>
        <end position="717"/>
    </location>
</feature>
<dbReference type="InterPro" id="IPR029016">
    <property type="entry name" value="GAF-like_dom_sf"/>
</dbReference>
<accession>H1Y7G8</accession>
<dbReference type="PANTHER" id="PTHR45339">
    <property type="entry name" value="HYBRID SIGNAL TRANSDUCTION HISTIDINE KINASE J"/>
    <property type="match status" value="1"/>
</dbReference>
<feature type="modified residue" description="4-aspartylphosphate" evidence="7">
    <location>
        <position position="1088"/>
    </location>
</feature>
<dbReference type="SMART" id="SM00448">
    <property type="entry name" value="REC"/>
    <property type="match status" value="3"/>
</dbReference>
<feature type="modified residue" description="4-aspartylphosphate" evidence="7">
    <location>
        <position position="936"/>
    </location>
</feature>
<feature type="domain" description="Response regulatory" evidence="11">
    <location>
        <begin position="764"/>
        <end position="878"/>
    </location>
</feature>
<feature type="transmembrane region" description="Helical" evidence="9">
    <location>
        <begin position="182"/>
        <end position="205"/>
    </location>
</feature>
<dbReference type="PRINTS" id="PR00344">
    <property type="entry name" value="BCTRLSENSOR"/>
</dbReference>
<dbReference type="InterPro" id="IPR003661">
    <property type="entry name" value="HisK_dim/P_dom"/>
</dbReference>
<dbReference type="PROSITE" id="PS50109">
    <property type="entry name" value="HIS_KIN"/>
    <property type="match status" value="1"/>
</dbReference>
<dbReference type="InterPro" id="IPR004358">
    <property type="entry name" value="Sig_transdc_His_kin-like_C"/>
</dbReference>
<dbReference type="SMART" id="SM00388">
    <property type="entry name" value="HisKA"/>
    <property type="match status" value="1"/>
</dbReference>
<dbReference type="Pfam" id="PF00072">
    <property type="entry name" value="Response_reg"/>
    <property type="match status" value="3"/>
</dbReference>
<dbReference type="InterPro" id="IPR001789">
    <property type="entry name" value="Sig_transdc_resp-reg_receiver"/>
</dbReference>
<dbReference type="Pfam" id="PF05227">
    <property type="entry name" value="CHASE3"/>
    <property type="match status" value="1"/>
</dbReference>
<feature type="domain" description="Response regulatory" evidence="11">
    <location>
        <begin position="1038"/>
        <end position="1155"/>
    </location>
</feature>
<keyword evidence="8" id="KW-0175">Coiled coil</keyword>
<dbReference type="STRING" id="714943.Mucpa_5314"/>
<dbReference type="SUPFAM" id="SSF47384">
    <property type="entry name" value="Homodimeric domain of signal transducing histidine kinase"/>
    <property type="match status" value="1"/>
</dbReference>
<dbReference type="RefSeq" id="WP_008510568.1">
    <property type="nucleotide sequence ID" value="NZ_CM001403.1"/>
</dbReference>
<dbReference type="HOGENOM" id="CLU_000445_127_0_10"/>
<organism evidence="12 13">
    <name type="scientific">Mucilaginibacter paludis DSM 18603</name>
    <dbReference type="NCBI Taxonomy" id="714943"/>
    <lineage>
        <taxon>Bacteria</taxon>
        <taxon>Pseudomonadati</taxon>
        <taxon>Bacteroidota</taxon>
        <taxon>Sphingobacteriia</taxon>
        <taxon>Sphingobacteriales</taxon>
        <taxon>Sphingobacteriaceae</taxon>
        <taxon>Mucilaginibacter</taxon>
    </lineage>
</organism>
<keyword evidence="13" id="KW-1185">Reference proteome</keyword>
<keyword evidence="5 12" id="KW-0418">Kinase</keyword>
<dbReference type="Gene3D" id="1.10.287.130">
    <property type="match status" value="1"/>
</dbReference>
<evidence type="ECO:0000256" key="5">
    <source>
        <dbReference type="ARBA" id="ARBA00022777"/>
    </source>
</evidence>
<evidence type="ECO:0000313" key="13">
    <source>
        <dbReference type="Proteomes" id="UP000002774"/>
    </source>
</evidence>
<dbReference type="Pfam" id="PF13185">
    <property type="entry name" value="GAF_2"/>
    <property type="match status" value="1"/>
</dbReference>
<gene>
    <name evidence="12" type="ORF">Mucpa_5314</name>
</gene>
<dbReference type="CDD" id="cd17574">
    <property type="entry name" value="REC_OmpR"/>
    <property type="match status" value="1"/>
</dbReference>
<evidence type="ECO:0000256" key="4">
    <source>
        <dbReference type="ARBA" id="ARBA00022679"/>
    </source>
</evidence>
<proteinExistence type="predicted"/>
<evidence type="ECO:0000256" key="1">
    <source>
        <dbReference type="ARBA" id="ARBA00000085"/>
    </source>
</evidence>
<comment type="catalytic activity">
    <reaction evidence="1">
        <text>ATP + protein L-histidine = ADP + protein N-phospho-L-histidine.</text>
        <dbReference type="EC" id="2.7.13.3"/>
    </reaction>
</comment>
<dbReference type="eggNOG" id="COG0745">
    <property type="taxonomic scope" value="Bacteria"/>
</dbReference>
<dbReference type="FunFam" id="3.30.565.10:FF:000010">
    <property type="entry name" value="Sensor histidine kinase RcsC"/>
    <property type="match status" value="1"/>
</dbReference>
<dbReference type="SUPFAM" id="SSF52172">
    <property type="entry name" value="CheY-like"/>
    <property type="match status" value="3"/>
</dbReference>
<evidence type="ECO:0000256" key="8">
    <source>
        <dbReference type="SAM" id="Coils"/>
    </source>
</evidence>
<dbReference type="OrthoDB" id="9811889at2"/>
<dbReference type="EC" id="2.7.13.3" evidence="2"/>
<keyword evidence="9" id="KW-0812">Transmembrane</keyword>
<evidence type="ECO:0000256" key="7">
    <source>
        <dbReference type="PROSITE-ProRule" id="PRU00169"/>
    </source>
</evidence>
<dbReference type="SUPFAM" id="SSF55874">
    <property type="entry name" value="ATPase domain of HSP90 chaperone/DNA topoisomerase II/histidine kinase"/>
    <property type="match status" value="1"/>
</dbReference>
<dbReference type="Gene3D" id="3.30.565.10">
    <property type="entry name" value="Histidine kinase-like ATPase, C-terminal domain"/>
    <property type="match status" value="1"/>
</dbReference>
<dbReference type="SMART" id="SM00065">
    <property type="entry name" value="GAF"/>
    <property type="match status" value="1"/>
</dbReference>
<sequence>MLKFSFRQQVLAGFVVSIVLVFVVAILSYNSIRQLEDDTKWVDHTQKVIKNSTNLLQYLVDAETGMRGFGATGDKRFLDPYNAAIPKITDKLDSLKNLTVDNPTQVGRIDSLNKLVSTQLNILKENILTRESKGLDYMVQNSMFLRGKSNMDSIRYLKDRINGEEGRLLVVRKASSEAQSTAAIFIIASGSLIFLIIILVLFFYIQKTFAKQKKIEADILKTNDQLENVLEENENKNWLLTGTGALSDIVQGEQSEQQLAEKVIKAACEYTGAQAGTFYLFNEADNWLEFKAAYAFHDFNAIKKQIKLNEGWVGQAVTDGKTQLIKGRVNLKLELQSSLLEQEITETFIVPFFFDKKLKGVFEIAFQNGLSSRNEGYLKAIADIVGVSINTAQSRTIMHDLFEEVQQQAEELEAQQEEMRVTNEELMKKTEMLQASEEELRVQQEELRTTNAELEEKASLLEEKNQAIEEARRSISQKMRELETTGKYKSEFLANMSHELRTPLNSILVLARILKDNKAQTLTEDQIKYSTVIFNAGNDLLTLINDILDLSKIESGKLEILNEKVKVSEILKDVESLFAEVAKNKNITFTTQQNNNVPEYILTDMVRSQQVIKNLLSNAFKFTSENGSVSVIANLDETGKNLALSIKDSGIGIPYDKQKLIFEAFQQADGSTSRKYGGTGLGLSISRELTHLLGGAIKLKSKPGEGSEFTLLLPLEGVLATPIDDADNVPTLKSWIAEDGNASPFKLEQPLKLDTLRKGRTEPLVVIVEDDKNFAAILQDYAKEHGYQSILVHDGDQAVETVQNNHPDAVILDIMLPGKDGWQILKELKNDPETAGIPVHLMSAGDAAVNRVRKEGAISFLKKPINTEVLDKLFKDMAAKTGNTFKQILLIEDHKMQSHALRELMEKQGITVDQAFDGESAFRMLTESEYQCVILDINLPDISGLDLLDKIKEVERFAELPVIVNTAMELDKTSVSRLMQYANAMVVKNNKSSERLIDEVNLFLNKINSMAGKAYPANAEPTKAKSYSGDKNALKNKKILIVDDDMRNIFALSSALQTYDMQVEIANDGEESLTKLEETAGIDMVLMDIMMPKMDGYDAMRHIRKQQKWAKLPIIALTAKAMKEDRDKCIEAGANDYITKPVDVDRLLALMQIWLEQ</sequence>
<dbReference type="PANTHER" id="PTHR45339:SF1">
    <property type="entry name" value="HYBRID SIGNAL TRANSDUCTION HISTIDINE KINASE J"/>
    <property type="match status" value="1"/>
</dbReference>
<feature type="coiled-coil region" evidence="8">
    <location>
        <begin position="395"/>
        <end position="485"/>
    </location>
</feature>
<dbReference type="InterPro" id="IPR036890">
    <property type="entry name" value="HATPase_C_sf"/>
</dbReference>
<evidence type="ECO:0000259" key="10">
    <source>
        <dbReference type="PROSITE" id="PS50109"/>
    </source>
</evidence>
<dbReference type="SMART" id="SM00387">
    <property type="entry name" value="HATPase_c"/>
    <property type="match status" value="1"/>
</dbReference>
<dbReference type="InterPro" id="IPR036097">
    <property type="entry name" value="HisK_dim/P_sf"/>
</dbReference>
<evidence type="ECO:0000256" key="3">
    <source>
        <dbReference type="ARBA" id="ARBA00022553"/>
    </source>
</evidence>
<dbReference type="CDD" id="cd17546">
    <property type="entry name" value="REC_hyHK_CKI1_RcsC-like"/>
    <property type="match status" value="1"/>
</dbReference>
<reference evidence="12" key="1">
    <citation type="submission" date="2011-09" db="EMBL/GenBank/DDBJ databases">
        <title>The permanent draft genome of Mucilaginibacter paludis DSM 18603.</title>
        <authorList>
            <consortium name="US DOE Joint Genome Institute (JGI-PGF)"/>
            <person name="Lucas S."/>
            <person name="Han J."/>
            <person name="Lapidus A."/>
            <person name="Bruce D."/>
            <person name="Goodwin L."/>
            <person name="Pitluck S."/>
            <person name="Peters L."/>
            <person name="Kyrpides N."/>
            <person name="Mavromatis K."/>
            <person name="Ivanova N."/>
            <person name="Mikhailova N."/>
            <person name="Held B."/>
            <person name="Detter J.C."/>
            <person name="Tapia R."/>
            <person name="Han C."/>
            <person name="Land M."/>
            <person name="Hauser L."/>
            <person name="Markowitz V."/>
            <person name="Cheng J.-F."/>
            <person name="Hugenholtz P."/>
            <person name="Woyke T."/>
            <person name="Wu D."/>
            <person name="Tindall B."/>
            <person name="Brambilla E."/>
            <person name="Klenk H.-P."/>
            <person name="Eisen J.A."/>
        </authorList>
    </citation>
    <scope>NUCLEOTIDE SEQUENCE [LARGE SCALE GENOMIC DNA]</scope>
    <source>
        <strain evidence="12">DSM 18603</strain>
    </source>
</reference>
<dbReference type="Pfam" id="PF02518">
    <property type="entry name" value="HATPase_c"/>
    <property type="match status" value="1"/>
</dbReference>
<protein>
    <recommendedName>
        <fullName evidence="2">histidine kinase</fullName>
        <ecNumber evidence="2">2.7.13.3</ecNumber>
    </recommendedName>
</protein>